<feature type="region of interest" description="Disordered" evidence="1">
    <location>
        <begin position="90"/>
        <end position="113"/>
    </location>
</feature>
<sequence length="113" mass="12268">MTRLAMAVTLLSYVIIAAPPVRANATDDAFLGALTRKDIHFESPQTALIAAHEVCTELDAGKSKSDIASTIMQNTNLDGYHAGYSWASASARTARTTPPTEERFQRAVRDDSR</sequence>
<feature type="compositionally biased region" description="Basic and acidic residues" evidence="1">
    <location>
        <begin position="100"/>
        <end position="113"/>
    </location>
</feature>
<name>A0AAX1J2V6_9MYCO</name>
<gene>
    <name evidence="4" type="ORF">I2456_14395</name>
</gene>
<dbReference type="KEGG" id="mku:I2456_14395"/>
<accession>A0AAX1J2V6</accession>
<dbReference type="InterPro" id="IPR007969">
    <property type="entry name" value="DUF732"/>
</dbReference>
<feature type="chain" id="PRO_5044027377" evidence="2">
    <location>
        <begin position="24"/>
        <end position="113"/>
    </location>
</feature>
<dbReference type="RefSeq" id="WP_163703842.1">
    <property type="nucleotide sequence ID" value="NZ_BLKU01000003.1"/>
</dbReference>
<evidence type="ECO:0000256" key="1">
    <source>
        <dbReference type="SAM" id="MobiDB-lite"/>
    </source>
</evidence>
<keyword evidence="2" id="KW-0732">Signal</keyword>
<dbReference type="AlphaFoldDB" id="A0AAX1J2V6"/>
<evidence type="ECO:0000259" key="3">
    <source>
        <dbReference type="Pfam" id="PF05305"/>
    </source>
</evidence>
<feature type="signal peptide" evidence="2">
    <location>
        <begin position="1"/>
        <end position="23"/>
    </location>
</feature>
<evidence type="ECO:0000256" key="2">
    <source>
        <dbReference type="SAM" id="SignalP"/>
    </source>
</evidence>
<dbReference type="EMBL" id="CP065047">
    <property type="protein sequence ID" value="QPI35794.1"/>
    <property type="molecule type" value="Genomic_DNA"/>
</dbReference>
<evidence type="ECO:0000313" key="4">
    <source>
        <dbReference type="EMBL" id="QPI35794.1"/>
    </source>
</evidence>
<feature type="domain" description="DUF732" evidence="3">
    <location>
        <begin position="27"/>
        <end position="91"/>
    </location>
</feature>
<feature type="compositionally biased region" description="Low complexity" evidence="1">
    <location>
        <begin position="90"/>
        <end position="99"/>
    </location>
</feature>
<proteinExistence type="predicted"/>
<dbReference type="Pfam" id="PF05305">
    <property type="entry name" value="DUF732"/>
    <property type="match status" value="1"/>
</dbReference>
<dbReference type="Proteomes" id="UP000663583">
    <property type="component" value="Chromosome"/>
</dbReference>
<evidence type="ECO:0000313" key="5">
    <source>
        <dbReference type="Proteomes" id="UP000663583"/>
    </source>
</evidence>
<organism evidence="4 5">
    <name type="scientific">Mycobacterium kubicae</name>
    <dbReference type="NCBI Taxonomy" id="120959"/>
    <lineage>
        <taxon>Bacteria</taxon>
        <taxon>Bacillati</taxon>
        <taxon>Actinomycetota</taxon>
        <taxon>Actinomycetes</taxon>
        <taxon>Mycobacteriales</taxon>
        <taxon>Mycobacteriaceae</taxon>
        <taxon>Mycobacterium</taxon>
        <taxon>Mycobacterium simiae complex</taxon>
    </lineage>
</organism>
<protein>
    <submittedName>
        <fullName evidence="4">DUF732 domain-containing protein</fullName>
    </submittedName>
</protein>
<reference evidence="4" key="1">
    <citation type="submission" date="2020-11" db="EMBL/GenBank/DDBJ databases">
        <title>Intraspecies plasmid and genomic variation of Mycobacterium kubicae revealed by the complete genome sequences of two clinical isolates.</title>
        <authorList>
            <person name="Hendrix J.R."/>
            <person name="Epperson L.E."/>
            <person name="Honda J.R."/>
            <person name="Strong M."/>
        </authorList>
    </citation>
    <scope>NUCLEOTIDE SEQUENCE</scope>
    <source>
        <strain evidence="4">JCM 13573</strain>
    </source>
</reference>